<protein>
    <submittedName>
        <fullName evidence="1">Uncharacterized protein</fullName>
    </submittedName>
</protein>
<comment type="caution">
    <text evidence="1">The sequence shown here is derived from an EMBL/GenBank/DDBJ whole genome shotgun (WGS) entry which is preliminary data.</text>
</comment>
<reference evidence="1 2" key="1">
    <citation type="journal article" date="2014" name="Am. J. Bot.">
        <title>Genome assembly and annotation for red clover (Trifolium pratense; Fabaceae).</title>
        <authorList>
            <person name="Istvanek J."/>
            <person name="Jaros M."/>
            <person name="Krenek A."/>
            <person name="Repkova J."/>
        </authorList>
    </citation>
    <scope>NUCLEOTIDE SEQUENCE [LARGE SCALE GENOMIC DNA]</scope>
    <source>
        <strain evidence="2">cv. Tatra</strain>
        <tissue evidence="1">Young leaves</tissue>
    </source>
</reference>
<evidence type="ECO:0000313" key="2">
    <source>
        <dbReference type="Proteomes" id="UP000236291"/>
    </source>
</evidence>
<organism evidence="1 2">
    <name type="scientific">Trifolium pratense</name>
    <name type="common">Red clover</name>
    <dbReference type="NCBI Taxonomy" id="57577"/>
    <lineage>
        <taxon>Eukaryota</taxon>
        <taxon>Viridiplantae</taxon>
        <taxon>Streptophyta</taxon>
        <taxon>Embryophyta</taxon>
        <taxon>Tracheophyta</taxon>
        <taxon>Spermatophyta</taxon>
        <taxon>Magnoliopsida</taxon>
        <taxon>eudicotyledons</taxon>
        <taxon>Gunneridae</taxon>
        <taxon>Pentapetalae</taxon>
        <taxon>rosids</taxon>
        <taxon>fabids</taxon>
        <taxon>Fabales</taxon>
        <taxon>Fabaceae</taxon>
        <taxon>Papilionoideae</taxon>
        <taxon>50 kb inversion clade</taxon>
        <taxon>NPAAA clade</taxon>
        <taxon>Hologalegina</taxon>
        <taxon>IRL clade</taxon>
        <taxon>Trifolieae</taxon>
        <taxon>Trifolium</taxon>
    </lineage>
</organism>
<reference evidence="1 2" key="2">
    <citation type="journal article" date="2017" name="Front. Plant Sci.">
        <title>Gene Classification and Mining of Molecular Markers Useful in Red Clover (Trifolium pratense) Breeding.</title>
        <authorList>
            <person name="Istvanek J."/>
            <person name="Dluhosova J."/>
            <person name="Dluhos P."/>
            <person name="Patkova L."/>
            <person name="Nedelnik J."/>
            <person name="Repkova J."/>
        </authorList>
    </citation>
    <scope>NUCLEOTIDE SEQUENCE [LARGE SCALE GENOMIC DNA]</scope>
    <source>
        <strain evidence="2">cv. Tatra</strain>
        <tissue evidence="1">Young leaves</tissue>
    </source>
</reference>
<dbReference type="AlphaFoldDB" id="A0A2K3JTF1"/>
<gene>
    <name evidence="1" type="ORF">L195_g058607</name>
</gene>
<accession>A0A2K3JTF1</accession>
<feature type="non-terminal residue" evidence="1">
    <location>
        <position position="1"/>
    </location>
</feature>
<evidence type="ECO:0000313" key="1">
    <source>
        <dbReference type="EMBL" id="PNX57268.1"/>
    </source>
</evidence>
<dbReference type="Proteomes" id="UP000236291">
    <property type="component" value="Unassembled WGS sequence"/>
</dbReference>
<name>A0A2K3JTF1_TRIPR</name>
<sequence length="53" mass="6157">VLLFCYVYNHCFILPLAAARRRHNSGVLPPFFSTHHLAIRTLAVFTAFELKQR</sequence>
<dbReference type="EMBL" id="ASHM01122840">
    <property type="protein sequence ID" value="PNX57268.1"/>
    <property type="molecule type" value="Genomic_DNA"/>
</dbReference>
<proteinExistence type="predicted"/>